<protein>
    <recommendedName>
        <fullName evidence="4">Glycosyltransferase RgtA/B/C/D-like domain-containing protein</fullName>
    </recommendedName>
</protein>
<reference evidence="2 3" key="1">
    <citation type="submission" date="2017-09" db="EMBL/GenBank/DDBJ databases">
        <title>Depth-based differentiation of microbial function through sediment-hosted aquifers and enrichment of novel symbionts in the deep terrestrial subsurface.</title>
        <authorList>
            <person name="Probst A.J."/>
            <person name="Ladd B."/>
            <person name="Jarett J.K."/>
            <person name="Geller-Mcgrath D.E."/>
            <person name="Sieber C.M."/>
            <person name="Emerson J.B."/>
            <person name="Anantharaman K."/>
            <person name="Thomas B.C."/>
            <person name="Malmstrom R."/>
            <person name="Stieglmeier M."/>
            <person name="Klingl A."/>
            <person name="Woyke T."/>
            <person name="Ryan C.M."/>
            <person name="Banfield J.F."/>
        </authorList>
    </citation>
    <scope>NUCLEOTIDE SEQUENCE [LARGE SCALE GENOMIC DNA]</scope>
    <source>
        <strain evidence="2">CG11_big_fil_rev_8_21_14_0_20_39_10</strain>
    </source>
</reference>
<comment type="caution">
    <text evidence="2">The sequence shown here is derived from an EMBL/GenBank/DDBJ whole genome shotgun (WGS) entry which is preliminary data.</text>
</comment>
<feature type="transmembrane region" description="Helical" evidence="1">
    <location>
        <begin position="344"/>
        <end position="360"/>
    </location>
</feature>
<feature type="transmembrane region" description="Helical" evidence="1">
    <location>
        <begin position="315"/>
        <end position="332"/>
    </location>
</feature>
<keyword evidence="1" id="KW-0812">Transmembrane</keyword>
<feature type="transmembrane region" description="Helical" evidence="1">
    <location>
        <begin position="68"/>
        <end position="86"/>
    </location>
</feature>
<evidence type="ECO:0000313" key="2">
    <source>
        <dbReference type="EMBL" id="PIR13868.1"/>
    </source>
</evidence>
<sequence length="506" mass="59116">MKIKLYQTILVILGLFILILFAYSRLKSIVYNAVPYTYDQGRDFYKAAEIIVHNDLTFIGPTTGIDGIFHGAWWYYYLIIPFMLFGGNPIGFYYSNTAVHLFSLIVLTLILYRYFNKFIALTIASLIAVSPYFISSSIFVGNNIMVLPALLLFLISHFFWIEKYPKSRKKQLILAAIMGGSLGLVAEFEFAFGLMILPLYLCIAFIHPFLRKHFLQIRHALFFLGALGLAFAPRILFELKNNFSQSRTLLSFIIEPKFFTPKPFQDVIFDRLNIISGYYRIIFPNEWTMQLMTAFLVLLLFIAIRKKTLKYSSSLFFYTLLVFGLYIFSTLYKDTFWLNYYEGFPYIYIMMMATILLATRNYIQKHFLLGIIPAIMFIFLGSVNLIRDLPKRPAAGGLSSISQVVDYIVTEEKNDTYCVKIYTPPAIPHTYKYLFFYKEYIGIKKQPASDWINGKCWIVLESDYYAERKESWIKDNVPTDANIEKQTRFYDIDVQLRRRNNETQTK</sequence>
<evidence type="ECO:0008006" key="4">
    <source>
        <dbReference type="Google" id="ProtNLM"/>
    </source>
</evidence>
<dbReference type="AlphaFoldDB" id="A0A2M6K9Z4"/>
<feature type="transmembrane region" description="Helical" evidence="1">
    <location>
        <begin position="367"/>
        <end position="386"/>
    </location>
</feature>
<name>A0A2M6K9Z4_9BACT</name>
<feature type="transmembrane region" description="Helical" evidence="1">
    <location>
        <begin position="287"/>
        <end position="303"/>
    </location>
</feature>
<feature type="transmembrane region" description="Helical" evidence="1">
    <location>
        <begin position="6"/>
        <end position="23"/>
    </location>
</feature>
<organism evidence="2 3">
    <name type="scientific">Candidatus Falkowbacteria bacterium CG11_big_fil_rev_8_21_14_0_20_39_10</name>
    <dbReference type="NCBI Taxonomy" id="1974570"/>
    <lineage>
        <taxon>Bacteria</taxon>
        <taxon>Candidatus Falkowiibacteriota</taxon>
    </lineage>
</organism>
<feature type="transmembrane region" description="Helical" evidence="1">
    <location>
        <begin position="140"/>
        <end position="160"/>
    </location>
</feature>
<keyword evidence="1" id="KW-0472">Membrane</keyword>
<proteinExistence type="predicted"/>
<dbReference type="Proteomes" id="UP000230869">
    <property type="component" value="Unassembled WGS sequence"/>
</dbReference>
<gene>
    <name evidence="2" type="ORF">COV49_00785</name>
</gene>
<dbReference type="EMBL" id="PCWW01000014">
    <property type="protein sequence ID" value="PIR13868.1"/>
    <property type="molecule type" value="Genomic_DNA"/>
</dbReference>
<feature type="transmembrane region" description="Helical" evidence="1">
    <location>
        <begin position="118"/>
        <end position="134"/>
    </location>
</feature>
<evidence type="ECO:0000313" key="3">
    <source>
        <dbReference type="Proteomes" id="UP000230869"/>
    </source>
</evidence>
<accession>A0A2M6K9Z4</accession>
<keyword evidence="1" id="KW-1133">Transmembrane helix</keyword>
<evidence type="ECO:0000256" key="1">
    <source>
        <dbReference type="SAM" id="Phobius"/>
    </source>
</evidence>
<feature type="transmembrane region" description="Helical" evidence="1">
    <location>
        <begin position="217"/>
        <end position="237"/>
    </location>
</feature>
<feature type="transmembrane region" description="Helical" evidence="1">
    <location>
        <begin position="194"/>
        <end position="210"/>
    </location>
</feature>